<evidence type="ECO:0000313" key="2">
    <source>
        <dbReference type="Proteomes" id="UP000265566"/>
    </source>
</evidence>
<dbReference type="Pfam" id="PF14299">
    <property type="entry name" value="PP2"/>
    <property type="match status" value="1"/>
</dbReference>
<dbReference type="AlphaFoldDB" id="A0A396INT0"/>
<accession>A0A396INT0</accession>
<dbReference type="InterPro" id="IPR025886">
    <property type="entry name" value="PP2-like"/>
</dbReference>
<proteinExistence type="predicted"/>
<organism evidence="1 2">
    <name type="scientific">Medicago truncatula</name>
    <name type="common">Barrel medic</name>
    <name type="synonym">Medicago tribuloides</name>
    <dbReference type="NCBI Taxonomy" id="3880"/>
    <lineage>
        <taxon>Eukaryota</taxon>
        <taxon>Viridiplantae</taxon>
        <taxon>Streptophyta</taxon>
        <taxon>Embryophyta</taxon>
        <taxon>Tracheophyta</taxon>
        <taxon>Spermatophyta</taxon>
        <taxon>Magnoliopsida</taxon>
        <taxon>eudicotyledons</taxon>
        <taxon>Gunneridae</taxon>
        <taxon>Pentapetalae</taxon>
        <taxon>rosids</taxon>
        <taxon>fabids</taxon>
        <taxon>Fabales</taxon>
        <taxon>Fabaceae</taxon>
        <taxon>Papilionoideae</taxon>
        <taxon>50 kb inversion clade</taxon>
        <taxon>NPAAA clade</taxon>
        <taxon>Hologalegina</taxon>
        <taxon>IRL clade</taxon>
        <taxon>Trifolieae</taxon>
        <taxon>Medicago</taxon>
    </lineage>
</organism>
<comment type="caution">
    <text evidence="1">The sequence shown here is derived from an EMBL/GenBank/DDBJ whole genome shotgun (WGS) entry which is preliminary data.</text>
</comment>
<reference evidence="2" key="1">
    <citation type="journal article" date="2018" name="Nat. Plants">
        <title>Whole-genome landscape of Medicago truncatula symbiotic genes.</title>
        <authorList>
            <person name="Pecrix Y."/>
            <person name="Staton S.E."/>
            <person name="Sallet E."/>
            <person name="Lelandais-Briere C."/>
            <person name="Moreau S."/>
            <person name="Carrere S."/>
            <person name="Blein T."/>
            <person name="Jardinaud M.F."/>
            <person name="Latrasse D."/>
            <person name="Zouine M."/>
            <person name="Zahm M."/>
            <person name="Kreplak J."/>
            <person name="Mayjonade B."/>
            <person name="Satge C."/>
            <person name="Perez M."/>
            <person name="Cauet S."/>
            <person name="Marande W."/>
            <person name="Chantry-Darmon C."/>
            <person name="Lopez-Roques C."/>
            <person name="Bouchez O."/>
            <person name="Berard A."/>
            <person name="Debelle F."/>
            <person name="Munos S."/>
            <person name="Bendahmane A."/>
            <person name="Berges H."/>
            <person name="Niebel A."/>
            <person name="Buitink J."/>
            <person name="Frugier F."/>
            <person name="Benhamed M."/>
            <person name="Crespi M."/>
            <person name="Gouzy J."/>
            <person name="Gamas P."/>
        </authorList>
    </citation>
    <scope>NUCLEOTIDE SEQUENCE [LARGE SCALE GENOMIC DNA]</scope>
    <source>
        <strain evidence="2">cv. Jemalong A17</strain>
    </source>
</reference>
<gene>
    <name evidence="1" type="ORF">MtrunA17_Chr3g0102081</name>
</gene>
<dbReference type="Gramene" id="rna15558">
    <property type="protein sequence ID" value="RHN67376.1"/>
    <property type="gene ID" value="gene15558"/>
</dbReference>
<dbReference type="Proteomes" id="UP000265566">
    <property type="component" value="Chromosome 3"/>
</dbReference>
<name>A0A396INT0_MEDTR</name>
<protein>
    <submittedName>
        <fullName evidence="1">Putative phloem protein</fullName>
    </submittedName>
</protein>
<sequence length="123" mass="14346">MKYILFPCIKESHQFIFSIMIYRFPEVAKLRLLFSHEICGIINTLSLSPNTQYAAYLVFKIIYAHGYVNEPVSFFDGVDGGHRSIKSVCLDPNMKHNPYNKEEELHRPNVRSDGWLEIEMGEF</sequence>
<dbReference type="PANTHER" id="PTHR32278">
    <property type="entry name" value="F-BOX DOMAIN-CONTAINING PROTEIN"/>
    <property type="match status" value="1"/>
</dbReference>
<evidence type="ECO:0000313" key="1">
    <source>
        <dbReference type="EMBL" id="RHN67376.1"/>
    </source>
</evidence>
<dbReference type="PANTHER" id="PTHR32278:SF131">
    <property type="entry name" value="F-BOX PROTEIN PP2-A13"/>
    <property type="match status" value="1"/>
</dbReference>
<dbReference type="EMBL" id="PSQE01000003">
    <property type="protein sequence ID" value="RHN67376.1"/>
    <property type="molecule type" value="Genomic_DNA"/>
</dbReference>